<evidence type="ECO:0000313" key="2">
    <source>
        <dbReference type="EMBL" id="GIG71733.1"/>
    </source>
</evidence>
<keyword evidence="3" id="KW-1185">Reference proteome</keyword>
<dbReference type="EMBL" id="BONU01000001">
    <property type="protein sequence ID" value="GIG71733.1"/>
    <property type="molecule type" value="Genomic_DNA"/>
</dbReference>
<gene>
    <name evidence="2" type="ORF">Pfl04_01370</name>
</gene>
<name>A0A8J3PKB9_9ACTN</name>
<accession>A0A8J3PKB9</accession>
<comment type="caution">
    <text evidence="2">The sequence shown here is derived from an EMBL/GenBank/DDBJ whole genome shotgun (WGS) entry which is preliminary data.</text>
</comment>
<feature type="compositionally biased region" description="Polar residues" evidence="1">
    <location>
        <begin position="91"/>
        <end position="107"/>
    </location>
</feature>
<feature type="region of interest" description="Disordered" evidence="1">
    <location>
        <begin position="89"/>
        <end position="116"/>
    </location>
</feature>
<sequence length="116" mass="12276">MTRAAGTTLGVTGSVVIFDPAPRLTVTIEMRADEPDLTASLARDESIHDAIRTGAAAGAVNVTRRGLGSGQRDAIMALRERVRLQPLRASGASTGTWEGSHVQTSPEQLAERIRPT</sequence>
<organism evidence="2 3">
    <name type="scientific">Planosporangium flavigriseum</name>
    <dbReference type="NCBI Taxonomy" id="373681"/>
    <lineage>
        <taxon>Bacteria</taxon>
        <taxon>Bacillati</taxon>
        <taxon>Actinomycetota</taxon>
        <taxon>Actinomycetes</taxon>
        <taxon>Micromonosporales</taxon>
        <taxon>Micromonosporaceae</taxon>
        <taxon>Planosporangium</taxon>
    </lineage>
</organism>
<protein>
    <submittedName>
        <fullName evidence="2">Uncharacterized protein</fullName>
    </submittedName>
</protein>
<dbReference type="Proteomes" id="UP000653674">
    <property type="component" value="Unassembled WGS sequence"/>
</dbReference>
<reference evidence="2" key="1">
    <citation type="submission" date="2021-01" db="EMBL/GenBank/DDBJ databases">
        <title>Whole genome shotgun sequence of Planosporangium flavigriseum NBRC 105377.</title>
        <authorList>
            <person name="Komaki H."/>
            <person name="Tamura T."/>
        </authorList>
    </citation>
    <scope>NUCLEOTIDE SEQUENCE</scope>
    <source>
        <strain evidence="2">NBRC 105377</strain>
    </source>
</reference>
<proteinExistence type="predicted"/>
<evidence type="ECO:0000313" key="3">
    <source>
        <dbReference type="Proteomes" id="UP000653674"/>
    </source>
</evidence>
<dbReference type="AlphaFoldDB" id="A0A8J3PKB9"/>
<evidence type="ECO:0000256" key="1">
    <source>
        <dbReference type="SAM" id="MobiDB-lite"/>
    </source>
</evidence>